<dbReference type="OrthoDB" id="4159838at2759"/>
<feature type="compositionally biased region" description="Low complexity" evidence="1">
    <location>
        <begin position="766"/>
        <end position="777"/>
    </location>
</feature>
<feature type="compositionally biased region" description="Basic residues" evidence="1">
    <location>
        <begin position="108"/>
        <end position="119"/>
    </location>
</feature>
<feature type="compositionally biased region" description="Low complexity" evidence="1">
    <location>
        <begin position="839"/>
        <end position="848"/>
    </location>
</feature>
<feature type="region of interest" description="Disordered" evidence="1">
    <location>
        <begin position="766"/>
        <end position="794"/>
    </location>
</feature>
<gene>
    <name evidence="2" type="ORF">HYFRA_00006455</name>
</gene>
<organism evidence="2 3">
    <name type="scientific">Hymenoscyphus fraxineus</name>
    <dbReference type="NCBI Taxonomy" id="746836"/>
    <lineage>
        <taxon>Eukaryota</taxon>
        <taxon>Fungi</taxon>
        <taxon>Dikarya</taxon>
        <taxon>Ascomycota</taxon>
        <taxon>Pezizomycotina</taxon>
        <taxon>Leotiomycetes</taxon>
        <taxon>Helotiales</taxon>
        <taxon>Helotiaceae</taxon>
        <taxon>Hymenoscyphus</taxon>
    </lineage>
</organism>
<comment type="caution">
    <text evidence="2">The sequence shown here is derived from an EMBL/GenBank/DDBJ whole genome shotgun (WGS) entry which is preliminary data.</text>
</comment>
<feature type="compositionally biased region" description="Polar residues" evidence="1">
    <location>
        <begin position="862"/>
        <end position="872"/>
    </location>
</feature>
<feature type="region of interest" description="Disordered" evidence="1">
    <location>
        <begin position="813"/>
        <end position="912"/>
    </location>
</feature>
<reference evidence="2" key="1">
    <citation type="submission" date="2021-07" db="EMBL/GenBank/DDBJ databases">
        <authorList>
            <person name="Durling M."/>
        </authorList>
    </citation>
    <scope>NUCLEOTIDE SEQUENCE</scope>
</reference>
<evidence type="ECO:0000256" key="1">
    <source>
        <dbReference type="SAM" id="MobiDB-lite"/>
    </source>
</evidence>
<feature type="compositionally biased region" description="Basic and acidic residues" evidence="1">
    <location>
        <begin position="823"/>
        <end position="837"/>
    </location>
</feature>
<feature type="compositionally biased region" description="Basic residues" evidence="1">
    <location>
        <begin position="879"/>
        <end position="896"/>
    </location>
</feature>
<keyword evidence="3" id="KW-1185">Reference proteome</keyword>
<feature type="region of interest" description="Disordered" evidence="1">
    <location>
        <begin position="78"/>
        <end position="136"/>
    </location>
</feature>
<proteinExistence type="predicted"/>
<sequence>MSSNRLSNIMVSDICNTGIQLHGFTPVRRRVCDINTRQQIGGEQEQEWTTARCHRLLRALTSRVAILKKELSLISGTAQGSNQVGAKVTKPTRQRSSYPDDDADWTKKGSKKNKVKRTYSNRGGRNIGARNAPNTPLTTSLVDGRKALILGEIHVPTPILARARGKLSCENHDSSIANCEADWQQIGKLGHPSNHPDSSLQLSGSIRSMRQTTEASRYAIYEGLYNGLETLLRSTNEPAKVSLKGSRSLFSMCLRAVPEYIEQEENASLAYLEETGTKSSIDTRDIATEIYDDLEYLGTSGHGWKHLRLVVRSHGIKVLADAIRAGLLDVSFCSILITLCHQNFATEEAELLLSSLLASVPLQAPKTPYDQIPRPLLLLRKFTEATGRHTFQYQELASLLSNGSLPVGWLATKDFRAFWAGVVQRISPESMDSGVLEFLEVSIPLIAGTDYFGKGFTEPILQAIESTFSSLLTTILSILILSTETGEVASSNTCGSLIALFRGSLHQFEALYPSEDPSVMLLVANLFAEVFGNSGHGSSFIEHLVKQIREVLGGCDDNSTVCDDVVALICSMARCCGRGSASMGFEHLELLHNTLENATQDMEGTHYFQGIILDSAMAFANQSPEPAHINYATMVEKKFGHRKIQPENQSKLCEAAKSGTGFRWEEGIGEWITATPINSLKKSNVFNTFTLIKTTSQRESLPLRQKRAWETFSSGCTRSNQSSAAEPFEVVESVDGGITDGNNSDSSSILEEESIFSEVSICSSSSSVSRSRGCSDLSESDQAPSKRRKLRASQSRRSFDDFYTTSMSSSASSSRYATKLRSGRNDSDRAPKLESRACRSSQTRQTTSDDSDDELSILSVSMSQPESGTLGLTSCRGFRDRRSKRVQTSKRRKSIAGRRASLEAESEDELCL</sequence>
<protein>
    <submittedName>
        <fullName evidence="2">Uncharacterized protein</fullName>
    </submittedName>
</protein>
<dbReference type="EMBL" id="CAJVRL010000039">
    <property type="protein sequence ID" value="CAG8951057.1"/>
    <property type="molecule type" value="Genomic_DNA"/>
</dbReference>
<name>A0A9N9KT21_9HELO</name>
<evidence type="ECO:0000313" key="3">
    <source>
        <dbReference type="Proteomes" id="UP000696280"/>
    </source>
</evidence>
<accession>A0A9N9KT21</accession>
<dbReference type="AlphaFoldDB" id="A0A9N9KT21"/>
<evidence type="ECO:0000313" key="2">
    <source>
        <dbReference type="EMBL" id="CAG8951057.1"/>
    </source>
</evidence>
<dbReference type="Proteomes" id="UP000696280">
    <property type="component" value="Unassembled WGS sequence"/>
</dbReference>